<reference evidence="1 2" key="1">
    <citation type="journal article" date="2013" name="Proc. Natl. Acad. Sci. U.S.A.">
        <title>Fine-scale variation in meiotic recombination in Mimulus inferred from population shotgun sequencing.</title>
        <authorList>
            <person name="Hellsten U."/>
            <person name="Wright K.M."/>
            <person name="Jenkins J."/>
            <person name="Shu S."/>
            <person name="Yuan Y."/>
            <person name="Wessler S.R."/>
            <person name="Schmutz J."/>
            <person name="Willis J.H."/>
            <person name="Rokhsar D.S."/>
        </authorList>
    </citation>
    <scope>NUCLEOTIDE SEQUENCE [LARGE SCALE GENOMIC DNA]</scope>
    <source>
        <strain evidence="2">cv. DUN x IM62</strain>
    </source>
</reference>
<gene>
    <name evidence="1" type="ORF">MIMGU_mgv1a018946mg</name>
</gene>
<sequence length="137" mass="15379">MYESKLAGSVEQYERHLFLCYKSHESWPTRVEKSDADPLPKLLASALRARKDDIKLKTRLTICEAGDNGKLSDGDVLIFPKIIVYRCGVCDPILIEKFKEEIGSKDLKKHVSYSHVHKYAGNVIIFSATPNGKIAGN</sequence>
<name>A0A022PU32_ERYGU</name>
<dbReference type="STRING" id="4155.A0A022PU32"/>
<dbReference type="EMBL" id="KI632310">
    <property type="protein sequence ID" value="EYU19024.1"/>
    <property type="molecule type" value="Genomic_DNA"/>
</dbReference>
<dbReference type="Proteomes" id="UP000030748">
    <property type="component" value="Unassembled WGS sequence"/>
</dbReference>
<proteinExistence type="predicted"/>
<dbReference type="AlphaFoldDB" id="A0A022PU32"/>
<evidence type="ECO:0000313" key="2">
    <source>
        <dbReference type="Proteomes" id="UP000030748"/>
    </source>
</evidence>
<dbReference type="PANTHER" id="PTHR31902">
    <property type="entry name" value="ACTIN PATCHES DISTAL PROTEIN 1"/>
    <property type="match status" value="1"/>
</dbReference>
<keyword evidence="2" id="KW-1185">Reference proteome</keyword>
<accession>A0A022PU32</accession>
<feature type="non-terminal residue" evidence="1">
    <location>
        <position position="137"/>
    </location>
</feature>
<protein>
    <submittedName>
        <fullName evidence="1">Uncharacterized protein</fullName>
    </submittedName>
</protein>
<evidence type="ECO:0000313" key="1">
    <source>
        <dbReference type="EMBL" id="EYU19024.1"/>
    </source>
</evidence>
<organism evidence="1 2">
    <name type="scientific">Erythranthe guttata</name>
    <name type="common">Yellow monkey flower</name>
    <name type="synonym">Mimulus guttatus</name>
    <dbReference type="NCBI Taxonomy" id="4155"/>
    <lineage>
        <taxon>Eukaryota</taxon>
        <taxon>Viridiplantae</taxon>
        <taxon>Streptophyta</taxon>
        <taxon>Embryophyta</taxon>
        <taxon>Tracheophyta</taxon>
        <taxon>Spermatophyta</taxon>
        <taxon>Magnoliopsida</taxon>
        <taxon>eudicotyledons</taxon>
        <taxon>Gunneridae</taxon>
        <taxon>Pentapetalae</taxon>
        <taxon>asterids</taxon>
        <taxon>lamiids</taxon>
        <taxon>Lamiales</taxon>
        <taxon>Phrymaceae</taxon>
        <taxon>Erythranthe</taxon>
    </lineage>
</organism>
<dbReference type="PANTHER" id="PTHR31902:SF10">
    <property type="entry name" value="SUCRASE_FERREDOXIN-LIKE FAMILY PROTEIN"/>
    <property type="match status" value="1"/>
</dbReference>
<dbReference type="InterPro" id="IPR009737">
    <property type="entry name" value="Aim32/Apd1-like"/>
</dbReference>